<dbReference type="AlphaFoldDB" id="A0A7X9FQ30"/>
<evidence type="ECO:0000256" key="5">
    <source>
        <dbReference type="ARBA" id="ARBA00023136"/>
    </source>
</evidence>
<dbReference type="InterPro" id="IPR045062">
    <property type="entry name" value="Cyt_c_biogenesis_CcsA/CcmC"/>
</dbReference>
<evidence type="ECO:0000259" key="7">
    <source>
        <dbReference type="Pfam" id="PF01578"/>
    </source>
</evidence>
<feature type="transmembrane region" description="Helical" evidence="6">
    <location>
        <begin position="351"/>
        <end position="370"/>
    </location>
</feature>
<dbReference type="GO" id="GO:0005886">
    <property type="term" value="C:plasma membrane"/>
    <property type="evidence" value="ECO:0007669"/>
    <property type="project" value="TreeGrafter"/>
</dbReference>
<feature type="transmembrane region" description="Helical" evidence="6">
    <location>
        <begin position="525"/>
        <end position="550"/>
    </location>
</feature>
<dbReference type="GO" id="GO:0020037">
    <property type="term" value="F:heme binding"/>
    <property type="evidence" value="ECO:0007669"/>
    <property type="project" value="InterPro"/>
</dbReference>
<feature type="transmembrane region" description="Helical" evidence="6">
    <location>
        <begin position="496"/>
        <end position="513"/>
    </location>
</feature>
<dbReference type="PANTHER" id="PTHR30071">
    <property type="entry name" value="HEME EXPORTER PROTEIN C"/>
    <property type="match status" value="1"/>
</dbReference>
<evidence type="ECO:0000256" key="4">
    <source>
        <dbReference type="ARBA" id="ARBA00022989"/>
    </source>
</evidence>
<feature type="transmembrane region" description="Helical" evidence="6">
    <location>
        <begin position="556"/>
        <end position="576"/>
    </location>
</feature>
<organism evidence="8 9">
    <name type="scientific">SAR324 cluster bacterium</name>
    <dbReference type="NCBI Taxonomy" id="2024889"/>
    <lineage>
        <taxon>Bacteria</taxon>
        <taxon>Deltaproteobacteria</taxon>
        <taxon>SAR324 cluster</taxon>
    </lineage>
</organism>
<dbReference type="Pfam" id="PF01578">
    <property type="entry name" value="Cytochrom_C_asm"/>
    <property type="match status" value="1"/>
</dbReference>
<feature type="domain" description="Cytochrome c assembly protein" evidence="7">
    <location>
        <begin position="346"/>
        <end position="548"/>
    </location>
</feature>
<evidence type="ECO:0000256" key="2">
    <source>
        <dbReference type="ARBA" id="ARBA00022692"/>
    </source>
</evidence>
<evidence type="ECO:0000313" key="8">
    <source>
        <dbReference type="EMBL" id="NMC61719.1"/>
    </source>
</evidence>
<evidence type="ECO:0000256" key="1">
    <source>
        <dbReference type="ARBA" id="ARBA00004141"/>
    </source>
</evidence>
<dbReference type="EMBL" id="JAAZON010000032">
    <property type="protein sequence ID" value="NMC61719.1"/>
    <property type="molecule type" value="Genomic_DNA"/>
</dbReference>
<feature type="transmembrane region" description="Helical" evidence="6">
    <location>
        <begin position="377"/>
        <end position="395"/>
    </location>
</feature>
<keyword evidence="2 6" id="KW-0812">Transmembrane</keyword>
<comment type="caution">
    <text evidence="8">The sequence shown here is derived from an EMBL/GenBank/DDBJ whole genome shotgun (WGS) entry which is preliminary data.</text>
</comment>
<dbReference type="InterPro" id="IPR002541">
    <property type="entry name" value="Cyt_c_assembly"/>
</dbReference>
<evidence type="ECO:0000256" key="6">
    <source>
        <dbReference type="SAM" id="Phobius"/>
    </source>
</evidence>
<evidence type="ECO:0000313" key="9">
    <source>
        <dbReference type="Proteomes" id="UP000524246"/>
    </source>
</evidence>
<feature type="transmembrane region" description="Helical" evidence="6">
    <location>
        <begin position="288"/>
        <end position="310"/>
    </location>
</feature>
<feature type="transmembrane region" description="Helical" evidence="6">
    <location>
        <begin position="317"/>
        <end position="339"/>
    </location>
</feature>
<keyword evidence="4 6" id="KW-1133">Transmembrane helix</keyword>
<evidence type="ECO:0000256" key="3">
    <source>
        <dbReference type="ARBA" id="ARBA00022748"/>
    </source>
</evidence>
<gene>
    <name evidence="8" type="primary">ccsA</name>
    <name evidence="8" type="ORF">GYA55_00980</name>
</gene>
<dbReference type="Proteomes" id="UP000524246">
    <property type="component" value="Unassembled WGS sequence"/>
</dbReference>
<accession>A0A7X9FQ30</accession>
<keyword evidence="5 6" id="KW-0472">Membrane</keyword>
<protein>
    <submittedName>
        <fullName evidence="8">Cytochrome c biogenesis protein CcsA</fullName>
    </submittedName>
</protein>
<proteinExistence type="predicted"/>
<feature type="transmembrane region" description="Helical" evidence="6">
    <location>
        <begin position="459"/>
        <end position="481"/>
    </location>
</feature>
<comment type="subcellular location">
    <subcellularLocation>
        <location evidence="1">Membrane</location>
        <topology evidence="1">Multi-pass membrane protein</topology>
    </subcellularLocation>
</comment>
<reference evidence="8 9" key="1">
    <citation type="journal article" date="2020" name="Biotechnol. Biofuels">
        <title>New insights from the biogas microbiome by comprehensive genome-resolved metagenomics of nearly 1600 species originating from multiple anaerobic digesters.</title>
        <authorList>
            <person name="Campanaro S."/>
            <person name="Treu L."/>
            <person name="Rodriguez-R L.M."/>
            <person name="Kovalovszki A."/>
            <person name="Ziels R.M."/>
            <person name="Maus I."/>
            <person name="Zhu X."/>
            <person name="Kougias P.G."/>
            <person name="Basile A."/>
            <person name="Luo G."/>
            <person name="Schluter A."/>
            <person name="Konstantinidis K.T."/>
            <person name="Angelidaki I."/>
        </authorList>
    </citation>
    <scope>NUCLEOTIDE SEQUENCE [LARGE SCALE GENOMIC DNA]</scope>
    <source>
        <strain evidence="8">AS27yjCOA_65</strain>
    </source>
</reference>
<dbReference type="PANTHER" id="PTHR30071:SF1">
    <property type="entry name" value="CYTOCHROME B_B6 PROTEIN-RELATED"/>
    <property type="match status" value="1"/>
</dbReference>
<keyword evidence="3" id="KW-0201">Cytochrome c-type biogenesis</keyword>
<feature type="transmembrane region" description="Helical" evidence="6">
    <location>
        <begin position="415"/>
        <end position="439"/>
    </location>
</feature>
<sequence length="587" mass="66236">MDSNIGFNFRSFGGLPVLHKGRVKPLDTIARVSLLMLSGKQNVRLNGRKVSAIEWFLDVLFDSKRSDNYSIFQIDDPDVLGVLGLQQTEDRLYPFKTLEPHLGEIEVQAKRAEEIQASERTRFQMSIRKLFQRIVLYNKLQNTIHIAGDENLEEDVKDFEKRLQGLKEKHKSGIIIDDNDPSLLSIVRFLEKYRSVHELSEFQPICLTTGANMDLSWIDIGEAMVAKLQSNTIQSSAVAYMKMADAYRLGDTALFNDIVNKLAVDLGKRIPAIVRITSLEQVFNYSQLFLKSCVLYVLVFILAFVSWIIWPQFLNKCAFSLLIIAFLIHSFGLVTRMLIQGRPPVTNLYSSAVFVGWGSVLLGIIVEHLFKKGLGNIVAGAIGFITLLIAHNLAAEGDTIEIMRAVLDSNFWLTTHVITITIGYSSTLFAGLIAIVFIFRRCLDRSFLCQDWKLFSRVVHGLICFSLFFSFLGTVLGGIWADQSWGRFWGWDPKENGALLVILWNAFILHSWLGKIKDLTAVMQMTVFGNVITILSWFGVNMLGIGLHTYGAMDHALMWLGVFVLSQLLVITLGFVPARIERISPKP</sequence>
<dbReference type="GO" id="GO:0017004">
    <property type="term" value="P:cytochrome complex assembly"/>
    <property type="evidence" value="ECO:0007669"/>
    <property type="project" value="UniProtKB-KW"/>
</dbReference>
<name>A0A7X9FQ30_9DELT</name>